<keyword evidence="1" id="KW-0479">Metal-binding</keyword>
<keyword evidence="2 4" id="KW-0863">Zinc-finger</keyword>
<evidence type="ECO:0000256" key="2">
    <source>
        <dbReference type="ARBA" id="ARBA00022771"/>
    </source>
</evidence>
<evidence type="ECO:0000256" key="3">
    <source>
        <dbReference type="ARBA" id="ARBA00022833"/>
    </source>
</evidence>
<dbReference type="InterPro" id="IPR018957">
    <property type="entry name" value="Znf_C3HC4_RING-type"/>
</dbReference>
<dbReference type="SUPFAM" id="SSF57850">
    <property type="entry name" value="RING/U-box"/>
    <property type="match status" value="1"/>
</dbReference>
<reference evidence="6 7" key="1">
    <citation type="submission" date="2023-08" db="EMBL/GenBank/DDBJ databases">
        <title>A Necator americanus chromosomal reference genome.</title>
        <authorList>
            <person name="Ilik V."/>
            <person name="Petrzelkova K.J."/>
            <person name="Pardy F."/>
            <person name="Fuh T."/>
            <person name="Niatou-Singa F.S."/>
            <person name="Gouil Q."/>
            <person name="Baker L."/>
            <person name="Ritchie M.E."/>
            <person name="Jex A.R."/>
            <person name="Gazzola D."/>
            <person name="Li H."/>
            <person name="Toshio Fujiwara R."/>
            <person name="Zhan B."/>
            <person name="Aroian R.V."/>
            <person name="Pafco B."/>
            <person name="Schwarz E.M."/>
        </authorList>
    </citation>
    <scope>NUCLEOTIDE SEQUENCE [LARGE SCALE GENOMIC DNA]</scope>
    <source>
        <strain evidence="6 7">Aroian</strain>
        <tissue evidence="6">Whole animal</tissue>
    </source>
</reference>
<dbReference type="InterPro" id="IPR017907">
    <property type="entry name" value="Znf_RING_CS"/>
</dbReference>
<evidence type="ECO:0000313" key="7">
    <source>
        <dbReference type="Proteomes" id="UP001303046"/>
    </source>
</evidence>
<name>A0ABR1D1H6_NECAM</name>
<dbReference type="Proteomes" id="UP001303046">
    <property type="component" value="Unassembled WGS sequence"/>
</dbReference>
<comment type="caution">
    <text evidence="6">The sequence shown here is derived from an EMBL/GenBank/DDBJ whole genome shotgun (WGS) entry which is preliminary data.</text>
</comment>
<dbReference type="PANTHER" id="PTHR44080">
    <property type="entry name" value="E3 UBIQUITIN-PROTEIN LIGASE COP1"/>
    <property type="match status" value="1"/>
</dbReference>
<evidence type="ECO:0000256" key="4">
    <source>
        <dbReference type="PROSITE-ProRule" id="PRU00175"/>
    </source>
</evidence>
<proteinExistence type="predicted"/>
<dbReference type="SMART" id="SM00184">
    <property type="entry name" value="RING"/>
    <property type="match status" value="1"/>
</dbReference>
<organism evidence="6 7">
    <name type="scientific">Necator americanus</name>
    <name type="common">Human hookworm</name>
    <dbReference type="NCBI Taxonomy" id="51031"/>
    <lineage>
        <taxon>Eukaryota</taxon>
        <taxon>Metazoa</taxon>
        <taxon>Ecdysozoa</taxon>
        <taxon>Nematoda</taxon>
        <taxon>Chromadorea</taxon>
        <taxon>Rhabditida</taxon>
        <taxon>Rhabditina</taxon>
        <taxon>Rhabditomorpha</taxon>
        <taxon>Strongyloidea</taxon>
        <taxon>Ancylostomatidae</taxon>
        <taxon>Bunostominae</taxon>
        <taxon>Necator</taxon>
    </lineage>
</organism>
<evidence type="ECO:0000256" key="1">
    <source>
        <dbReference type="ARBA" id="ARBA00022723"/>
    </source>
</evidence>
<dbReference type="Pfam" id="PF00097">
    <property type="entry name" value="zf-C3HC4"/>
    <property type="match status" value="1"/>
</dbReference>
<dbReference type="EMBL" id="JAVFWL010000003">
    <property type="protein sequence ID" value="KAK6743610.1"/>
    <property type="molecule type" value="Genomic_DNA"/>
</dbReference>
<dbReference type="InterPro" id="IPR013083">
    <property type="entry name" value="Znf_RING/FYVE/PHD"/>
</dbReference>
<sequence length="168" mass="19455">MDFSSIRCPICLDIMVQAFALKCGHSFCEVCLDEAVNFDDRCPECRNPTQGICIPNLRLNDCIYTIVKRSNETLHVYNERRAQNEVQILKRRQARVLLFSVLHMAEKPLTSEEIEEEWKRMRGCNSLPAGLTNEMLRMVNSNKRCFEVVRHGDEIRVSLRKSPSGELH</sequence>
<dbReference type="PROSITE" id="PS50089">
    <property type="entry name" value="ZF_RING_2"/>
    <property type="match status" value="1"/>
</dbReference>
<evidence type="ECO:0000259" key="5">
    <source>
        <dbReference type="PROSITE" id="PS50089"/>
    </source>
</evidence>
<dbReference type="PANTHER" id="PTHR44080:SF1">
    <property type="entry name" value="E3 UBIQUITIN-PROTEIN LIGASE COP1"/>
    <property type="match status" value="1"/>
</dbReference>
<feature type="domain" description="RING-type" evidence="5">
    <location>
        <begin position="8"/>
        <end position="46"/>
    </location>
</feature>
<keyword evidence="7" id="KW-1185">Reference proteome</keyword>
<dbReference type="PROSITE" id="PS00518">
    <property type="entry name" value="ZF_RING_1"/>
    <property type="match status" value="1"/>
</dbReference>
<evidence type="ECO:0000313" key="6">
    <source>
        <dbReference type="EMBL" id="KAK6743610.1"/>
    </source>
</evidence>
<dbReference type="InterPro" id="IPR042755">
    <property type="entry name" value="COP1"/>
</dbReference>
<accession>A0ABR1D1H6</accession>
<dbReference type="InterPro" id="IPR001841">
    <property type="entry name" value="Znf_RING"/>
</dbReference>
<dbReference type="Gene3D" id="3.30.40.10">
    <property type="entry name" value="Zinc/RING finger domain, C3HC4 (zinc finger)"/>
    <property type="match status" value="1"/>
</dbReference>
<gene>
    <name evidence="6" type="primary">Necator_chrIII.g11486</name>
    <name evidence="6" type="ORF">RB195_010721</name>
</gene>
<protein>
    <recommendedName>
        <fullName evidence="5">RING-type domain-containing protein</fullName>
    </recommendedName>
</protein>
<keyword evidence="3" id="KW-0862">Zinc</keyword>